<feature type="compositionally biased region" description="Low complexity" evidence="1">
    <location>
        <begin position="10"/>
        <end position="20"/>
    </location>
</feature>
<comment type="caution">
    <text evidence="2">The sequence shown here is derived from an EMBL/GenBank/DDBJ whole genome shotgun (WGS) entry which is preliminary data.</text>
</comment>
<keyword evidence="3" id="KW-1185">Reference proteome</keyword>
<organism evidence="2 3">
    <name type="scientific">Austropuccinia psidii MF-1</name>
    <dbReference type="NCBI Taxonomy" id="1389203"/>
    <lineage>
        <taxon>Eukaryota</taxon>
        <taxon>Fungi</taxon>
        <taxon>Dikarya</taxon>
        <taxon>Basidiomycota</taxon>
        <taxon>Pucciniomycotina</taxon>
        <taxon>Pucciniomycetes</taxon>
        <taxon>Pucciniales</taxon>
        <taxon>Sphaerophragmiaceae</taxon>
        <taxon>Austropuccinia</taxon>
    </lineage>
</organism>
<evidence type="ECO:0000256" key="1">
    <source>
        <dbReference type="SAM" id="MobiDB-lite"/>
    </source>
</evidence>
<dbReference type="AlphaFoldDB" id="A0A9Q3EXJ7"/>
<reference evidence="2" key="1">
    <citation type="submission" date="2021-03" db="EMBL/GenBank/DDBJ databases">
        <title>Draft genome sequence of rust myrtle Austropuccinia psidii MF-1, a brazilian biotype.</title>
        <authorList>
            <person name="Quecine M.C."/>
            <person name="Pachon D.M.R."/>
            <person name="Bonatelli M.L."/>
            <person name="Correr F.H."/>
            <person name="Franceschini L.M."/>
            <person name="Leite T.F."/>
            <person name="Margarido G.R.A."/>
            <person name="Almeida C.A."/>
            <person name="Ferrarezi J.A."/>
            <person name="Labate C.A."/>
        </authorList>
    </citation>
    <scope>NUCLEOTIDE SEQUENCE</scope>
    <source>
        <strain evidence="2">MF-1</strain>
    </source>
</reference>
<protein>
    <submittedName>
        <fullName evidence="2">Uncharacterized protein</fullName>
    </submittedName>
</protein>
<feature type="region of interest" description="Disordered" evidence="1">
    <location>
        <begin position="63"/>
        <end position="95"/>
    </location>
</feature>
<dbReference type="Proteomes" id="UP000765509">
    <property type="component" value="Unassembled WGS sequence"/>
</dbReference>
<accession>A0A9Q3EXJ7</accession>
<proteinExistence type="predicted"/>
<sequence length="95" mass="10062">MGSGDFVETEVAATLAGAPEAPEPPNLALSNQPLVSQAEPSILIVMEKMTQFMGQLTQAIASRENSRAPAFKNPSMKAPDSFDGTQAPKLRGFTQ</sequence>
<feature type="region of interest" description="Disordered" evidence="1">
    <location>
        <begin position="1"/>
        <end position="32"/>
    </location>
</feature>
<evidence type="ECO:0000313" key="2">
    <source>
        <dbReference type="EMBL" id="MBW0531255.1"/>
    </source>
</evidence>
<name>A0A9Q3EXJ7_9BASI</name>
<gene>
    <name evidence="2" type="ORF">O181_070970</name>
</gene>
<evidence type="ECO:0000313" key="3">
    <source>
        <dbReference type="Proteomes" id="UP000765509"/>
    </source>
</evidence>
<dbReference type="OrthoDB" id="9997817at2759"/>
<dbReference type="EMBL" id="AVOT02036692">
    <property type="protein sequence ID" value="MBW0531255.1"/>
    <property type="molecule type" value="Genomic_DNA"/>
</dbReference>